<dbReference type="EMBL" id="CP001032">
    <property type="protein sequence ID" value="ACB76272.1"/>
    <property type="molecule type" value="Genomic_DNA"/>
</dbReference>
<dbReference type="AlphaFoldDB" id="B1ZYU9"/>
<evidence type="ECO:0000313" key="2">
    <source>
        <dbReference type="EMBL" id="ACB76272.1"/>
    </source>
</evidence>
<reference evidence="2 3" key="1">
    <citation type="journal article" date="2011" name="J. Bacteriol.">
        <title>Genome sequence of the verrucomicrobium Opitutus terrae PB90-1, an abundant inhabitant of rice paddy soil ecosystems.</title>
        <authorList>
            <person name="van Passel M.W."/>
            <person name="Kant R."/>
            <person name="Palva A."/>
            <person name="Copeland A."/>
            <person name="Lucas S."/>
            <person name="Lapidus A."/>
            <person name="Glavina del Rio T."/>
            <person name="Pitluck S."/>
            <person name="Goltsman E."/>
            <person name="Clum A."/>
            <person name="Sun H."/>
            <person name="Schmutz J."/>
            <person name="Larimer F.W."/>
            <person name="Land M.L."/>
            <person name="Hauser L."/>
            <person name="Kyrpides N."/>
            <person name="Mikhailova N."/>
            <person name="Richardson P.P."/>
            <person name="Janssen P.H."/>
            <person name="de Vos W.M."/>
            <person name="Smidt H."/>
        </authorList>
    </citation>
    <scope>NUCLEOTIDE SEQUENCE [LARGE SCALE GENOMIC DNA]</scope>
    <source>
        <strain evidence="3">DSM 11246 / JCM 15787 / PB90-1</strain>
    </source>
</reference>
<evidence type="ECO:0000256" key="1">
    <source>
        <dbReference type="SAM" id="SignalP"/>
    </source>
</evidence>
<protein>
    <submittedName>
        <fullName evidence="2">Uncharacterized protein</fullName>
    </submittedName>
</protein>
<gene>
    <name evidence="2" type="ordered locus">Oter_2991</name>
</gene>
<organism evidence="2 3">
    <name type="scientific">Opitutus terrae (strain DSM 11246 / JCM 15787 / PB90-1)</name>
    <dbReference type="NCBI Taxonomy" id="452637"/>
    <lineage>
        <taxon>Bacteria</taxon>
        <taxon>Pseudomonadati</taxon>
        <taxon>Verrucomicrobiota</taxon>
        <taxon>Opitutia</taxon>
        <taxon>Opitutales</taxon>
        <taxon>Opitutaceae</taxon>
        <taxon>Opitutus</taxon>
    </lineage>
</organism>
<dbReference type="RefSeq" id="WP_012375801.1">
    <property type="nucleotide sequence ID" value="NC_010571.1"/>
</dbReference>
<feature type="chain" id="PRO_5002772913" evidence="1">
    <location>
        <begin position="29"/>
        <end position="190"/>
    </location>
</feature>
<sequence length="190" mass="20936">MKTLRLVSTIAVLAGGLAASAASSSLRAAEVETLIDFTDSRRDPDGTIYHAYEYVWDTWDKHVLDLPRRGTLIQAPSGRGTMGENKTMVDFRDAHALHLHFVIGNQNSAQKLVFALEDSDGTVQAWNIPLAGLPVGREVRQLIDPAKPANEEKPGKKPGLNWKKISTWQLKGDWSAPNVEVLLLRLTADK</sequence>
<dbReference type="Proteomes" id="UP000007013">
    <property type="component" value="Chromosome"/>
</dbReference>
<dbReference type="KEGG" id="ote:Oter_2991"/>
<feature type="signal peptide" evidence="1">
    <location>
        <begin position="1"/>
        <end position="28"/>
    </location>
</feature>
<name>B1ZYU9_OPITP</name>
<keyword evidence="1" id="KW-0732">Signal</keyword>
<proteinExistence type="predicted"/>
<keyword evidence="3" id="KW-1185">Reference proteome</keyword>
<evidence type="ECO:0000313" key="3">
    <source>
        <dbReference type="Proteomes" id="UP000007013"/>
    </source>
</evidence>
<accession>B1ZYU9</accession>
<dbReference type="HOGENOM" id="CLU_1426706_0_0_0"/>
<dbReference type="OrthoDB" id="195582at2"/>